<proteinExistence type="predicted"/>
<gene>
    <name evidence="5" type="ORF">UFOPK3287_00596</name>
</gene>
<reference evidence="5" key="1">
    <citation type="submission" date="2020-05" db="EMBL/GenBank/DDBJ databases">
        <authorList>
            <person name="Chiriac C."/>
            <person name="Salcher M."/>
            <person name="Ghai R."/>
            <person name="Kavagutti S V."/>
        </authorList>
    </citation>
    <scope>NUCLEOTIDE SEQUENCE</scope>
</reference>
<dbReference type="Pfam" id="PF03699">
    <property type="entry name" value="UPF0182"/>
    <property type="match status" value="1"/>
</dbReference>
<evidence type="ECO:0000256" key="4">
    <source>
        <dbReference type="ARBA" id="ARBA00023136"/>
    </source>
</evidence>
<evidence type="ECO:0000256" key="2">
    <source>
        <dbReference type="ARBA" id="ARBA00022692"/>
    </source>
</evidence>
<dbReference type="AlphaFoldDB" id="A0A6J7BZ66"/>
<dbReference type="PANTHER" id="PTHR39344:SF1">
    <property type="entry name" value="UPF0182 PROTEIN SLL1060"/>
    <property type="match status" value="1"/>
</dbReference>
<evidence type="ECO:0000256" key="1">
    <source>
        <dbReference type="ARBA" id="ARBA00022475"/>
    </source>
</evidence>
<dbReference type="GO" id="GO:0005576">
    <property type="term" value="C:extracellular region"/>
    <property type="evidence" value="ECO:0007669"/>
    <property type="project" value="TreeGrafter"/>
</dbReference>
<dbReference type="PANTHER" id="PTHR39344">
    <property type="entry name" value="UPF0182 PROTEIN SLL1060"/>
    <property type="match status" value="1"/>
</dbReference>
<sequence length="479" mass="51020">MYFGENVPDYSIIGGKTANAPVEFDYPDDASANGQKNVTYTGKGGVPMGSLFNRLVFAIKYQEQRIVLSSLINANSKILFERNPRERVAKVAPWLTLDGDPYPALVDGKITWIIDGYTTSAGYPYSKKTTLSSATSDALTNNSASITAQSNASINYIRNSVKATVDAYDGTVTLYQWDTKDPVLATWAKAFPKTIKAKKDISASLLEHIRYPEDLFRVQREILSAYHVKTASAFYGGQDFWRVPRDPSTFGANAAAQPPYYLSLQLPGANKSSFSLTTPFVPRGGRENLSAFAVVNSDPGPDYGKITVLQLPRSTNIAGPSQVASNFEAKPEVANSLSLLRQGGSDVVLGNLLTLPVGGGLLYVQPVYVRATANAASYPLLQKVLVSFGDQIGYDDNLKGALDQVFGGNSGTTAAGGVSTSTATTGTKSADLASALQSAKQALLDGQAALAKGDFTAYGRAQDRLKSAITAAIAAQARK</sequence>
<dbReference type="InterPro" id="IPR005372">
    <property type="entry name" value="UPF0182"/>
</dbReference>
<evidence type="ECO:0000256" key="3">
    <source>
        <dbReference type="ARBA" id="ARBA00022989"/>
    </source>
</evidence>
<keyword evidence="2" id="KW-0812">Transmembrane</keyword>
<organism evidence="5">
    <name type="scientific">freshwater metagenome</name>
    <dbReference type="NCBI Taxonomy" id="449393"/>
    <lineage>
        <taxon>unclassified sequences</taxon>
        <taxon>metagenomes</taxon>
        <taxon>ecological metagenomes</taxon>
    </lineage>
</organism>
<evidence type="ECO:0000313" key="5">
    <source>
        <dbReference type="EMBL" id="CAB4849688.1"/>
    </source>
</evidence>
<dbReference type="GO" id="GO:0016020">
    <property type="term" value="C:membrane"/>
    <property type="evidence" value="ECO:0007669"/>
    <property type="project" value="InterPro"/>
</dbReference>
<keyword evidence="3" id="KW-1133">Transmembrane helix</keyword>
<dbReference type="EMBL" id="CAFBJH010000028">
    <property type="protein sequence ID" value="CAB4849688.1"/>
    <property type="molecule type" value="Genomic_DNA"/>
</dbReference>
<name>A0A6J7BZ66_9ZZZZ</name>
<keyword evidence="4" id="KW-0472">Membrane</keyword>
<keyword evidence="1" id="KW-1003">Cell membrane</keyword>
<accession>A0A6J7BZ66</accession>
<protein>
    <submittedName>
        <fullName evidence="5">Unannotated protein</fullName>
    </submittedName>
</protein>